<dbReference type="FunCoup" id="A0A3N0V5Z8">
    <property type="interactions" value="522"/>
</dbReference>
<dbReference type="InterPro" id="IPR018189">
    <property type="entry name" value="Phosphoglucose_isomerase_CS"/>
</dbReference>
<dbReference type="EMBL" id="RJVO01000007">
    <property type="protein sequence ID" value="ROH87878.1"/>
    <property type="molecule type" value="Genomic_DNA"/>
</dbReference>
<dbReference type="UniPathway" id="UPA00109">
    <property type="reaction ID" value="UER00181"/>
</dbReference>
<dbReference type="PANTHER" id="PTHR11469:SF1">
    <property type="entry name" value="GLUCOSE-6-PHOSPHATE ISOMERASE"/>
    <property type="match status" value="1"/>
</dbReference>
<dbReference type="CDD" id="cd05015">
    <property type="entry name" value="SIS_PGI_1"/>
    <property type="match status" value="1"/>
</dbReference>
<dbReference type="GO" id="GO:0051156">
    <property type="term" value="P:glucose 6-phosphate metabolic process"/>
    <property type="evidence" value="ECO:0007669"/>
    <property type="project" value="TreeGrafter"/>
</dbReference>
<keyword evidence="3 8" id="KW-0312">Gluconeogenesis</keyword>
<dbReference type="GO" id="GO:0048029">
    <property type="term" value="F:monosaccharide binding"/>
    <property type="evidence" value="ECO:0007669"/>
    <property type="project" value="TreeGrafter"/>
</dbReference>
<dbReference type="InParanoid" id="A0A3N0V5Z8"/>
<dbReference type="PRINTS" id="PR00662">
    <property type="entry name" value="G6PISOMERASE"/>
</dbReference>
<dbReference type="PROSITE" id="PS00765">
    <property type="entry name" value="P_GLUCOSE_ISOMERASE_1"/>
    <property type="match status" value="1"/>
</dbReference>
<sequence>MSALTASAAWRALQAHAQAINQVSLNELFALDAGRATALAAEAVGLYLDYSKQRLSGETVELLLQLAGQQDLEGWIARLFAGDAVNHTEGRAAYHMALRAPREAVMTIAGRNVLPEVHAVRDRMRAFAEAVRGGVWTGATGEPIRDVVNIGIGGSDLGPRMVCEALAPFADGPRLHFVANVDGAQLHAALAGLRPETTLFVVVSKTFGTQETMANACAARDWLLQALGEAAIPKHFVAVSTNAEAVRRFGIAADNMFGFWDWVGGRYSLWSAVGLSILLGLGPDRFDALLAGAHAMDQHFSSAPLARNLPVLLGLIAVWNSNFLGSADQVIAPYAQRLEKFVPWLQQLEMESNGKSVNRDGEPLDYTTTPALWGDVGTNSQHAYFQMLHQGSVAHPVDFLLVQQADHPYPELNRLLLANGLAQSAALMQGKSAEEVRAELIAKGMQGEALEAAIPHRVFAGNRPSNTLLLPRLDAFHLGALLALYEHRTFVMSVIWQLNPFDQWGVELGKQLAGRILRVMDGEAVAGDASTASLLARLGLGG</sequence>
<comment type="similarity">
    <text evidence="2 8 9">Belongs to the GPI family.</text>
</comment>
<comment type="caution">
    <text evidence="10">The sequence shown here is derived from an EMBL/GenBank/DDBJ whole genome shotgun (WGS) entry which is preliminary data.</text>
</comment>
<evidence type="ECO:0000256" key="4">
    <source>
        <dbReference type="ARBA" id="ARBA00022490"/>
    </source>
</evidence>
<proteinExistence type="inferred from homology"/>
<dbReference type="Gene3D" id="1.10.1390.10">
    <property type="match status" value="1"/>
</dbReference>
<dbReference type="PROSITE" id="PS00174">
    <property type="entry name" value="P_GLUCOSE_ISOMERASE_2"/>
    <property type="match status" value="1"/>
</dbReference>
<dbReference type="InterPro" id="IPR035476">
    <property type="entry name" value="SIS_PGI_1"/>
</dbReference>
<dbReference type="GO" id="GO:0004347">
    <property type="term" value="F:glucose-6-phosphate isomerase activity"/>
    <property type="evidence" value="ECO:0007669"/>
    <property type="project" value="UniProtKB-UniRule"/>
</dbReference>
<keyword evidence="11" id="KW-1185">Reference proteome</keyword>
<dbReference type="PROSITE" id="PS51463">
    <property type="entry name" value="P_GLUCOSE_ISOMERASE_3"/>
    <property type="match status" value="1"/>
</dbReference>
<dbReference type="PANTHER" id="PTHR11469">
    <property type="entry name" value="GLUCOSE-6-PHOSPHATE ISOMERASE"/>
    <property type="match status" value="1"/>
</dbReference>
<evidence type="ECO:0000256" key="9">
    <source>
        <dbReference type="RuleBase" id="RU000612"/>
    </source>
</evidence>
<comment type="catalytic activity">
    <reaction evidence="7 8 9">
        <text>alpha-D-glucose 6-phosphate = beta-D-fructose 6-phosphate</text>
        <dbReference type="Rhea" id="RHEA:11816"/>
        <dbReference type="ChEBI" id="CHEBI:57634"/>
        <dbReference type="ChEBI" id="CHEBI:58225"/>
        <dbReference type="EC" id="5.3.1.9"/>
    </reaction>
</comment>
<feature type="active site" evidence="8">
    <location>
        <position position="382"/>
    </location>
</feature>
<dbReference type="InterPro" id="IPR046348">
    <property type="entry name" value="SIS_dom_sf"/>
</dbReference>
<evidence type="ECO:0000256" key="7">
    <source>
        <dbReference type="ARBA" id="ARBA00029321"/>
    </source>
</evidence>
<dbReference type="AlphaFoldDB" id="A0A3N0V5Z8"/>
<evidence type="ECO:0000256" key="3">
    <source>
        <dbReference type="ARBA" id="ARBA00022432"/>
    </source>
</evidence>
<comment type="function">
    <text evidence="8">Catalyzes the reversible isomerization of glucose-6-phosphate to fructose-6-phosphate.</text>
</comment>
<evidence type="ECO:0000256" key="5">
    <source>
        <dbReference type="ARBA" id="ARBA00023152"/>
    </source>
</evidence>
<dbReference type="Gene3D" id="3.40.50.10490">
    <property type="entry name" value="Glucose-6-phosphate isomerase like protein, domain 1"/>
    <property type="match status" value="2"/>
</dbReference>
<keyword evidence="4 8" id="KW-0963">Cytoplasm</keyword>
<dbReference type="HAMAP" id="MF_00473">
    <property type="entry name" value="G6P_isomerase"/>
    <property type="match status" value="1"/>
</dbReference>
<dbReference type="GO" id="GO:0005829">
    <property type="term" value="C:cytosol"/>
    <property type="evidence" value="ECO:0007669"/>
    <property type="project" value="TreeGrafter"/>
</dbReference>
<evidence type="ECO:0000313" key="10">
    <source>
        <dbReference type="EMBL" id="ROH87878.1"/>
    </source>
</evidence>
<gene>
    <name evidence="8" type="primary">pgi</name>
    <name evidence="10" type="ORF">ED208_14305</name>
</gene>
<dbReference type="GO" id="GO:0006094">
    <property type="term" value="P:gluconeogenesis"/>
    <property type="evidence" value="ECO:0007669"/>
    <property type="project" value="UniProtKB-UniRule"/>
</dbReference>
<dbReference type="GO" id="GO:0006096">
    <property type="term" value="P:glycolytic process"/>
    <property type="evidence" value="ECO:0007669"/>
    <property type="project" value="UniProtKB-UniRule"/>
</dbReference>
<dbReference type="InterPro" id="IPR023096">
    <property type="entry name" value="G6P_Isomerase_C"/>
</dbReference>
<dbReference type="GO" id="GO:0097367">
    <property type="term" value="F:carbohydrate derivative binding"/>
    <property type="evidence" value="ECO:0007669"/>
    <property type="project" value="InterPro"/>
</dbReference>
<dbReference type="InterPro" id="IPR001672">
    <property type="entry name" value="G6P_Isomerase"/>
</dbReference>
<dbReference type="UniPathway" id="UPA00138"/>
<evidence type="ECO:0000256" key="2">
    <source>
        <dbReference type="ARBA" id="ARBA00006604"/>
    </source>
</evidence>
<dbReference type="CDD" id="cd05016">
    <property type="entry name" value="SIS_PGI_2"/>
    <property type="match status" value="1"/>
</dbReference>
<feature type="active site" evidence="8">
    <location>
        <position position="510"/>
    </location>
</feature>
<name>A0A3N0V5Z8_9GAMM</name>
<feature type="active site" description="Proton donor" evidence="8">
    <location>
        <position position="351"/>
    </location>
</feature>
<comment type="subcellular location">
    <subcellularLocation>
        <location evidence="8">Cytoplasm</location>
    </subcellularLocation>
</comment>
<dbReference type="EC" id="5.3.1.9" evidence="8"/>
<dbReference type="InterPro" id="IPR035482">
    <property type="entry name" value="SIS_PGI_2"/>
</dbReference>
<evidence type="ECO:0000256" key="8">
    <source>
        <dbReference type="HAMAP-Rule" id="MF_00473"/>
    </source>
</evidence>
<organism evidence="10 11">
    <name type="scientific">Stagnimonas aquatica</name>
    <dbReference type="NCBI Taxonomy" id="2689987"/>
    <lineage>
        <taxon>Bacteria</taxon>
        <taxon>Pseudomonadati</taxon>
        <taxon>Pseudomonadota</taxon>
        <taxon>Gammaproteobacteria</taxon>
        <taxon>Nevskiales</taxon>
        <taxon>Nevskiaceae</taxon>
        <taxon>Stagnimonas</taxon>
    </lineage>
</organism>
<accession>A0A3N0V5Z8</accession>
<dbReference type="FunFam" id="3.40.50.10490:FF:000018">
    <property type="entry name" value="Glucose-6-phosphate isomerase"/>
    <property type="match status" value="1"/>
</dbReference>
<keyword evidence="5 8" id="KW-0324">Glycolysis</keyword>
<protein>
    <recommendedName>
        <fullName evidence="8">Glucose-6-phosphate isomerase</fullName>
        <shortName evidence="8">GPI</shortName>
        <ecNumber evidence="8">5.3.1.9</ecNumber>
    </recommendedName>
    <alternativeName>
        <fullName evidence="8">Phosphoglucose isomerase</fullName>
        <shortName evidence="8">PGI</shortName>
    </alternativeName>
    <alternativeName>
        <fullName evidence="8">Phosphohexose isomerase</fullName>
        <shortName evidence="8">PHI</shortName>
    </alternativeName>
</protein>
<dbReference type="Proteomes" id="UP000282106">
    <property type="component" value="Unassembled WGS sequence"/>
</dbReference>
<comment type="pathway">
    <text evidence="1 8 9">Carbohydrate degradation; glycolysis; D-glyceraldehyde 3-phosphate and glycerone phosphate from D-glucose: step 2/4.</text>
</comment>
<dbReference type="SUPFAM" id="SSF53697">
    <property type="entry name" value="SIS domain"/>
    <property type="match status" value="1"/>
</dbReference>
<evidence type="ECO:0000313" key="11">
    <source>
        <dbReference type="Proteomes" id="UP000282106"/>
    </source>
</evidence>
<evidence type="ECO:0000256" key="1">
    <source>
        <dbReference type="ARBA" id="ARBA00004926"/>
    </source>
</evidence>
<dbReference type="RefSeq" id="WP_123212602.1">
    <property type="nucleotide sequence ID" value="NZ_RJVO01000007.1"/>
</dbReference>
<reference evidence="10 11" key="1">
    <citation type="submission" date="2018-10" db="EMBL/GenBank/DDBJ databases">
        <authorList>
            <person name="Chen W.-M."/>
        </authorList>
    </citation>
    <scope>NUCLEOTIDE SEQUENCE [LARGE SCALE GENOMIC DNA]</scope>
    <source>
        <strain evidence="10 11">THS-13</strain>
    </source>
</reference>
<evidence type="ECO:0000256" key="6">
    <source>
        <dbReference type="ARBA" id="ARBA00023235"/>
    </source>
</evidence>
<dbReference type="NCBIfam" id="NF001211">
    <property type="entry name" value="PRK00179.1"/>
    <property type="match status" value="1"/>
</dbReference>
<keyword evidence="6 8" id="KW-0413">Isomerase</keyword>
<comment type="pathway">
    <text evidence="8">Carbohydrate biosynthesis; gluconeogenesis.</text>
</comment>
<dbReference type="Pfam" id="PF00342">
    <property type="entry name" value="PGI"/>
    <property type="match status" value="1"/>
</dbReference>